<dbReference type="PANTHER" id="PTHR22663">
    <property type="entry name" value="RING FINGER PROTEIN NARYA-RELATED"/>
    <property type="match status" value="1"/>
</dbReference>
<evidence type="ECO:0000256" key="1">
    <source>
        <dbReference type="ARBA" id="ARBA00022723"/>
    </source>
</evidence>
<dbReference type="PROSITE" id="PS50089">
    <property type="entry name" value="ZF_RING_2"/>
    <property type="match status" value="1"/>
</dbReference>
<dbReference type="AlphaFoldDB" id="V4ACQ1"/>
<dbReference type="InterPro" id="IPR017907">
    <property type="entry name" value="Znf_RING_CS"/>
</dbReference>
<dbReference type="InterPro" id="IPR001841">
    <property type="entry name" value="Znf_RING"/>
</dbReference>
<evidence type="ECO:0000256" key="5">
    <source>
        <dbReference type="PROSITE-ProRule" id="PRU00175"/>
    </source>
</evidence>
<name>V4ACQ1_LOTGI</name>
<dbReference type="GO" id="GO:0008270">
    <property type="term" value="F:zinc ion binding"/>
    <property type="evidence" value="ECO:0007669"/>
    <property type="project" value="UniProtKB-KW"/>
</dbReference>
<dbReference type="HOGENOM" id="CLU_153590_0_0_1"/>
<organism evidence="7 8">
    <name type="scientific">Lottia gigantea</name>
    <name type="common">Giant owl limpet</name>
    <dbReference type="NCBI Taxonomy" id="225164"/>
    <lineage>
        <taxon>Eukaryota</taxon>
        <taxon>Metazoa</taxon>
        <taxon>Spiralia</taxon>
        <taxon>Lophotrochozoa</taxon>
        <taxon>Mollusca</taxon>
        <taxon>Gastropoda</taxon>
        <taxon>Patellogastropoda</taxon>
        <taxon>Lottioidea</taxon>
        <taxon>Lottiidae</taxon>
        <taxon>Lottia</taxon>
    </lineage>
</organism>
<gene>
    <name evidence="7" type="ORF">LOTGIDRAFT_122474</name>
</gene>
<dbReference type="GO" id="GO:0016925">
    <property type="term" value="P:protein sumoylation"/>
    <property type="evidence" value="ECO:0007669"/>
    <property type="project" value="TreeGrafter"/>
</dbReference>
<dbReference type="GO" id="GO:0000795">
    <property type="term" value="C:synaptonemal complex"/>
    <property type="evidence" value="ECO:0007669"/>
    <property type="project" value="InterPro"/>
</dbReference>
<dbReference type="RefSeq" id="XP_009058366.1">
    <property type="nucleotide sequence ID" value="XM_009060118.1"/>
</dbReference>
<feature type="domain" description="RING-type" evidence="6">
    <location>
        <begin position="6"/>
        <end position="44"/>
    </location>
</feature>
<keyword evidence="2 5" id="KW-0863">Zinc-finger</keyword>
<dbReference type="STRING" id="225164.V4ACQ1"/>
<reference evidence="7 8" key="1">
    <citation type="journal article" date="2013" name="Nature">
        <title>Insights into bilaterian evolution from three spiralian genomes.</title>
        <authorList>
            <person name="Simakov O."/>
            <person name="Marletaz F."/>
            <person name="Cho S.J."/>
            <person name="Edsinger-Gonzales E."/>
            <person name="Havlak P."/>
            <person name="Hellsten U."/>
            <person name="Kuo D.H."/>
            <person name="Larsson T."/>
            <person name="Lv J."/>
            <person name="Arendt D."/>
            <person name="Savage R."/>
            <person name="Osoegawa K."/>
            <person name="de Jong P."/>
            <person name="Grimwood J."/>
            <person name="Chapman J.A."/>
            <person name="Shapiro H."/>
            <person name="Aerts A."/>
            <person name="Otillar R.P."/>
            <person name="Terry A.Y."/>
            <person name="Boore J.L."/>
            <person name="Grigoriev I.V."/>
            <person name="Lindberg D.R."/>
            <person name="Seaver E.C."/>
            <person name="Weisblat D.A."/>
            <person name="Putnam N.H."/>
            <person name="Rokhsar D.S."/>
        </authorList>
    </citation>
    <scope>NUCLEOTIDE SEQUENCE [LARGE SCALE GENOMIC DNA]</scope>
</reference>
<keyword evidence="4" id="KW-0469">Meiosis</keyword>
<evidence type="ECO:0000259" key="6">
    <source>
        <dbReference type="PROSITE" id="PS50089"/>
    </source>
</evidence>
<dbReference type="PANTHER" id="PTHR22663:SF17">
    <property type="entry name" value="RING FINGER PROTEIN NARYA-RELATED"/>
    <property type="match status" value="1"/>
</dbReference>
<dbReference type="KEGG" id="lgi:LOTGIDRAFT_122474"/>
<dbReference type="InterPro" id="IPR042123">
    <property type="entry name" value="Zip3/RNF212-like"/>
</dbReference>
<proteinExistence type="predicted"/>
<evidence type="ECO:0000256" key="3">
    <source>
        <dbReference type="ARBA" id="ARBA00022833"/>
    </source>
</evidence>
<dbReference type="GeneID" id="20232111"/>
<dbReference type="GO" id="GO:0007129">
    <property type="term" value="P:homologous chromosome pairing at meiosis"/>
    <property type="evidence" value="ECO:0007669"/>
    <property type="project" value="TreeGrafter"/>
</dbReference>
<dbReference type="Pfam" id="PF14634">
    <property type="entry name" value="zf-RING_5"/>
    <property type="match status" value="1"/>
</dbReference>
<dbReference type="EMBL" id="KB202284">
    <property type="protein sequence ID" value="ESO91101.1"/>
    <property type="molecule type" value="Genomic_DNA"/>
</dbReference>
<keyword evidence="8" id="KW-1185">Reference proteome</keyword>
<dbReference type="GO" id="GO:0019789">
    <property type="term" value="F:SUMO transferase activity"/>
    <property type="evidence" value="ECO:0007669"/>
    <property type="project" value="InterPro"/>
</dbReference>
<accession>V4ACQ1</accession>
<dbReference type="GO" id="GO:0007131">
    <property type="term" value="P:reciprocal meiotic recombination"/>
    <property type="evidence" value="ECO:0007669"/>
    <property type="project" value="InterPro"/>
</dbReference>
<dbReference type="Proteomes" id="UP000030746">
    <property type="component" value="Unassembled WGS sequence"/>
</dbReference>
<dbReference type="PROSITE" id="PS00518">
    <property type="entry name" value="ZF_RING_1"/>
    <property type="match status" value="1"/>
</dbReference>
<dbReference type="CTD" id="20232111"/>
<evidence type="ECO:0000313" key="8">
    <source>
        <dbReference type="Proteomes" id="UP000030746"/>
    </source>
</evidence>
<evidence type="ECO:0000256" key="4">
    <source>
        <dbReference type="ARBA" id="ARBA00023254"/>
    </source>
</evidence>
<keyword evidence="3" id="KW-0862">Zinc</keyword>
<dbReference type="OMA" id="CNQCFTK"/>
<evidence type="ECO:0000313" key="7">
    <source>
        <dbReference type="EMBL" id="ESO91101.1"/>
    </source>
</evidence>
<evidence type="ECO:0000256" key="2">
    <source>
        <dbReference type="ARBA" id="ARBA00022771"/>
    </source>
</evidence>
<keyword evidence="1" id="KW-0479">Metal-binding</keyword>
<protein>
    <recommendedName>
        <fullName evidence="6">RING-type domain-containing protein</fullName>
    </recommendedName>
</protein>
<dbReference type="OrthoDB" id="2535391at2759"/>
<dbReference type="SUPFAM" id="SSF57850">
    <property type="entry name" value="RING/U-box"/>
    <property type="match status" value="1"/>
</dbReference>
<sequence length="106" mass="12352">MDWLHCNLCFCQPGNGIGYNLTNCGHIYCEKCVKEGCENRCKMCGAVCTAMKLTSKLKPEVECFFMDPIDLAKKHNKQLMQVMDFQRSHRKRLSSYIREKVIHLIF</sequence>